<dbReference type="Gene3D" id="3.40.30.10">
    <property type="entry name" value="Glutaredoxin"/>
    <property type="match status" value="1"/>
</dbReference>
<feature type="transmembrane region" description="Helical" evidence="1">
    <location>
        <begin position="351"/>
        <end position="373"/>
    </location>
</feature>
<keyword evidence="1" id="KW-0472">Membrane</keyword>
<feature type="domain" description="Thioredoxin" evidence="2">
    <location>
        <begin position="3"/>
        <end position="149"/>
    </location>
</feature>
<reference evidence="3 4" key="1">
    <citation type="journal article" date="2016" name="Nat. Commun.">
        <title>Thousands of microbial genomes shed light on interconnected biogeochemical processes in an aquifer system.</title>
        <authorList>
            <person name="Anantharaman K."/>
            <person name="Brown C.T."/>
            <person name="Hug L.A."/>
            <person name="Sharon I."/>
            <person name="Castelle C.J."/>
            <person name="Probst A.J."/>
            <person name="Thomas B.C."/>
            <person name="Singh A."/>
            <person name="Wilkins M.J."/>
            <person name="Karaoz U."/>
            <person name="Brodie E.L."/>
            <person name="Williams K.H."/>
            <person name="Hubbard S.S."/>
            <person name="Banfield J.F."/>
        </authorList>
    </citation>
    <scope>NUCLEOTIDE SEQUENCE [LARGE SCALE GENOMIC DNA]</scope>
</reference>
<evidence type="ECO:0000259" key="2">
    <source>
        <dbReference type="PROSITE" id="PS51352"/>
    </source>
</evidence>
<evidence type="ECO:0000313" key="4">
    <source>
        <dbReference type="Proteomes" id="UP000178925"/>
    </source>
</evidence>
<sequence>MKIIFKKTIVKIAIVFLFSGFFVFLPFIESTYAQRIEHPVTVYFFRGDGCPHCAAEAIFLEKLQPEFPSLTVRDFEIWYNAKNAALAGTVAQAMGVRSGGVPLTFIGERVINGYLNDQTSGADIRRAVEYYAAVGDPDPVGALIAPQQTVLGSDYGRDENTRQQTLDVPLFGHLELQKMSLVALTAVIGIVDGFNPCAMWVLLFLISMLLGMKNRRRQWLIGSVFIFVSGFVYFLFMAAWLNIFLFIGFLFWIRLLIGTVAIGSGIYQLREFFVRKDGACAVASETKRQKISARIRKIVQEQSLWLALVGVAVLAVAVNMVELVCSAGLPAIYTSVLSAAHLANWQYYGYLVFYIILYMLDDAVIFIIAMLTLQLVGVTKKYVRAANLVGGIIILILGILLIFKPGWVMLG</sequence>
<dbReference type="PROSITE" id="PS51352">
    <property type="entry name" value="THIOREDOXIN_2"/>
    <property type="match status" value="1"/>
</dbReference>
<evidence type="ECO:0000313" key="3">
    <source>
        <dbReference type="EMBL" id="OGF27865.1"/>
    </source>
</evidence>
<keyword evidence="1" id="KW-0812">Transmembrane</keyword>
<proteinExistence type="predicted"/>
<protein>
    <recommendedName>
        <fullName evidence="2">Thioredoxin domain-containing protein</fullName>
    </recommendedName>
</protein>
<dbReference type="Proteomes" id="UP000178925">
    <property type="component" value="Unassembled WGS sequence"/>
</dbReference>
<name>A0A1F5SMC8_9BACT</name>
<dbReference type="InterPro" id="IPR036249">
    <property type="entry name" value="Thioredoxin-like_sf"/>
</dbReference>
<feature type="transmembrane region" description="Helical" evidence="1">
    <location>
        <begin position="304"/>
        <end position="331"/>
    </location>
</feature>
<keyword evidence="1" id="KW-1133">Transmembrane helix</keyword>
<dbReference type="AlphaFoldDB" id="A0A1F5SMC8"/>
<feature type="transmembrane region" description="Helical" evidence="1">
    <location>
        <begin position="181"/>
        <end position="206"/>
    </location>
</feature>
<feature type="transmembrane region" description="Helical" evidence="1">
    <location>
        <begin position="385"/>
        <end position="403"/>
    </location>
</feature>
<dbReference type="EMBL" id="MFGC01000022">
    <property type="protein sequence ID" value="OGF27865.1"/>
    <property type="molecule type" value="Genomic_DNA"/>
</dbReference>
<dbReference type="InterPro" id="IPR013766">
    <property type="entry name" value="Thioredoxin_domain"/>
</dbReference>
<comment type="caution">
    <text evidence="3">The sequence shown here is derived from an EMBL/GenBank/DDBJ whole genome shotgun (WGS) entry which is preliminary data.</text>
</comment>
<feature type="transmembrane region" description="Helical" evidence="1">
    <location>
        <begin position="218"/>
        <end position="237"/>
    </location>
</feature>
<feature type="transmembrane region" description="Helical" evidence="1">
    <location>
        <begin position="243"/>
        <end position="267"/>
    </location>
</feature>
<dbReference type="STRING" id="1797995.A2242_01190"/>
<evidence type="ECO:0000256" key="1">
    <source>
        <dbReference type="SAM" id="Phobius"/>
    </source>
</evidence>
<gene>
    <name evidence="3" type="ORF">A2242_01190</name>
</gene>
<dbReference type="SUPFAM" id="SSF52833">
    <property type="entry name" value="Thioredoxin-like"/>
    <property type="match status" value="1"/>
</dbReference>
<organism evidence="3 4">
    <name type="scientific">Candidatus Falkowbacteria bacterium RIFOXYA2_FULL_47_9</name>
    <dbReference type="NCBI Taxonomy" id="1797995"/>
    <lineage>
        <taxon>Bacteria</taxon>
        <taxon>Candidatus Falkowiibacteriota</taxon>
    </lineage>
</organism>
<accession>A0A1F5SMC8</accession>